<reference evidence="9 10" key="1">
    <citation type="journal article" date="1992" name="Int. J. Syst. Bacteriol.">
        <title>Sphingobacterium antarcticus sp. nov. a Psychrotrophic Bacterium from the Soils of Schirmacher Oasis, Antarctica.</title>
        <authorList>
            <person name="Shivaji S."/>
            <person name="Ray M.K."/>
            <person name="Rao N.S."/>
            <person name="Saiserr L."/>
            <person name="Jagannadham M.V."/>
            <person name="Kumar G.S."/>
            <person name="Reddy G."/>
            <person name="Bhargava P.M."/>
        </authorList>
    </citation>
    <scope>NUCLEOTIDE SEQUENCE [LARGE SCALE GENOMIC DNA]</scope>
    <source>
        <strain evidence="9 10">4BY</strain>
    </source>
</reference>
<dbReference type="InterPro" id="IPR025988">
    <property type="entry name" value="YWFCY_dom"/>
</dbReference>
<dbReference type="OrthoDB" id="102453at2"/>
<feature type="transmembrane region" description="Helical" evidence="6">
    <location>
        <begin position="57"/>
        <end position="76"/>
    </location>
</feature>
<evidence type="ECO:0000256" key="2">
    <source>
        <dbReference type="ARBA" id="ARBA00022475"/>
    </source>
</evidence>
<dbReference type="Proteomes" id="UP000028007">
    <property type="component" value="Unassembled WGS sequence"/>
</dbReference>
<feature type="transmembrane region" description="Helical" evidence="6">
    <location>
        <begin position="88"/>
        <end position="106"/>
    </location>
</feature>
<comment type="subcellular location">
    <subcellularLocation>
        <location evidence="1">Cell membrane</location>
        <topology evidence="1">Multi-pass membrane protein</topology>
    </subcellularLocation>
</comment>
<name>A0A081PDN5_9SPHI</name>
<sequence>MQETREQQSLYRFFQAVIYFTLIFEFAVFIYINAPFWGPFKKAVIKFSSLPFYDNLVFSKLATLLIICLVAIGTLAKKNLELNPKTQIVYPLTLGLLLFFGSIFIYAKPSPIIFMGTTGYNILYMVMSLIGTLLIHASMDNISKIIKSGLGKDKWNVEGESFMQHTEKKVNPHSVNIPMQFYFKKRIHDGWINVENPYRGTMVIGTPGSGKSFSIVNPFIRQLLAKEFTMCVYDFKFPDLGKIAYYHYNLAKQNGKMKKYKFHVINLNDVEKSERINPLRADYIRTLADASETAEALVEALKKGDKASGSDAFFTQSAVNFLASCIYFLSRFENGKYSSLPHVLALLNRSYEEIFTLLFGNKELVSLLSPFMTAYKAKAFDQLEGQVGTLKIFISRLASKETFWVFSGNDFNLKISDKEEPGVIVLANDPNTQNINSACYSVVLNRLTRLVNSKGNLPTALIIDEIPTLFVHKIENLIATARSNKVAILMGLQELPQFKQQYGKDTATTITSVVGNIISGSVRNKETLDWLERLFGKSKQMGQSLTIDREKTSSQLSEKLEILIPAGKIASLNSGEVVGMIAADASNKFTGQFDTSAINCKVNLNSKAIKKEEDNLLELPNYYNFGSKKEQILQKNFEDINEQIEFLVSGYATA</sequence>
<dbReference type="GO" id="GO:0005886">
    <property type="term" value="C:plasma membrane"/>
    <property type="evidence" value="ECO:0007669"/>
    <property type="project" value="UniProtKB-SubCell"/>
</dbReference>
<dbReference type="InterPro" id="IPR027417">
    <property type="entry name" value="P-loop_NTPase"/>
</dbReference>
<evidence type="ECO:0000256" key="3">
    <source>
        <dbReference type="ARBA" id="ARBA00022692"/>
    </source>
</evidence>
<evidence type="ECO:0000256" key="4">
    <source>
        <dbReference type="ARBA" id="ARBA00022989"/>
    </source>
</evidence>
<organism evidence="9 10">
    <name type="scientific">Pedobacter antarcticus 4BY</name>
    <dbReference type="NCBI Taxonomy" id="1358423"/>
    <lineage>
        <taxon>Bacteria</taxon>
        <taxon>Pseudomonadati</taxon>
        <taxon>Bacteroidota</taxon>
        <taxon>Sphingobacteriia</taxon>
        <taxon>Sphingobacteriales</taxon>
        <taxon>Sphingobacteriaceae</taxon>
        <taxon>Pedobacter</taxon>
    </lineage>
</organism>
<gene>
    <name evidence="9" type="ORF">N180_19780</name>
</gene>
<dbReference type="EMBL" id="JNFF01000105">
    <property type="protein sequence ID" value="KEQ28808.1"/>
    <property type="molecule type" value="Genomic_DNA"/>
</dbReference>
<dbReference type="PANTHER" id="PTHR37937:SF1">
    <property type="entry name" value="CONJUGATIVE TRANSFER: DNA TRANSPORT"/>
    <property type="match status" value="1"/>
</dbReference>
<feature type="domain" description="YWFCY" evidence="8">
    <location>
        <begin position="41"/>
        <end position="147"/>
    </location>
</feature>
<feature type="transmembrane region" description="Helical" evidence="6">
    <location>
        <begin position="112"/>
        <end position="135"/>
    </location>
</feature>
<comment type="caution">
    <text evidence="9">The sequence shown here is derived from an EMBL/GenBank/DDBJ whole genome shotgun (WGS) entry which is preliminary data.</text>
</comment>
<evidence type="ECO:0000313" key="9">
    <source>
        <dbReference type="EMBL" id="KEQ28808.1"/>
    </source>
</evidence>
<keyword evidence="2" id="KW-1003">Cell membrane</keyword>
<feature type="transmembrane region" description="Helical" evidence="6">
    <location>
        <begin position="12"/>
        <end position="37"/>
    </location>
</feature>
<dbReference type="InterPro" id="IPR051539">
    <property type="entry name" value="T4SS-coupling_protein"/>
</dbReference>
<keyword evidence="10" id="KW-1185">Reference proteome</keyword>
<evidence type="ECO:0000259" key="8">
    <source>
        <dbReference type="Pfam" id="PF14293"/>
    </source>
</evidence>
<evidence type="ECO:0000256" key="5">
    <source>
        <dbReference type="ARBA" id="ARBA00023136"/>
    </source>
</evidence>
<accession>A0A081PDN5</accession>
<keyword evidence="4 6" id="KW-1133">Transmembrane helix</keyword>
<protein>
    <submittedName>
        <fullName evidence="9">Mobilization protein</fullName>
    </submittedName>
</protein>
<dbReference type="PANTHER" id="PTHR37937">
    <property type="entry name" value="CONJUGATIVE TRANSFER: DNA TRANSPORT"/>
    <property type="match status" value="1"/>
</dbReference>
<dbReference type="CDD" id="cd01127">
    <property type="entry name" value="TrwB_TraG_TraD_VirD4"/>
    <property type="match status" value="1"/>
</dbReference>
<dbReference type="SUPFAM" id="SSF52540">
    <property type="entry name" value="P-loop containing nucleoside triphosphate hydrolases"/>
    <property type="match status" value="1"/>
</dbReference>
<keyword evidence="3 6" id="KW-0812">Transmembrane</keyword>
<dbReference type="eggNOG" id="COG3505">
    <property type="taxonomic scope" value="Bacteria"/>
</dbReference>
<evidence type="ECO:0000256" key="6">
    <source>
        <dbReference type="SAM" id="Phobius"/>
    </source>
</evidence>
<evidence type="ECO:0000256" key="1">
    <source>
        <dbReference type="ARBA" id="ARBA00004651"/>
    </source>
</evidence>
<proteinExistence type="predicted"/>
<dbReference type="InterPro" id="IPR019476">
    <property type="entry name" value="T4SS_TraD_DNA-bd"/>
</dbReference>
<dbReference type="Gene3D" id="3.40.50.300">
    <property type="entry name" value="P-loop containing nucleotide triphosphate hydrolases"/>
    <property type="match status" value="2"/>
</dbReference>
<dbReference type="AlphaFoldDB" id="A0A081PDN5"/>
<dbReference type="RefSeq" id="WP_037443436.1">
    <property type="nucleotide sequence ID" value="NZ_JNFF01000105.1"/>
</dbReference>
<keyword evidence="5 6" id="KW-0472">Membrane</keyword>
<evidence type="ECO:0000259" key="7">
    <source>
        <dbReference type="Pfam" id="PF10412"/>
    </source>
</evidence>
<dbReference type="Pfam" id="PF14293">
    <property type="entry name" value="YWFCY"/>
    <property type="match status" value="1"/>
</dbReference>
<feature type="domain" description="Type IV secretion system coupling protein TraD DNA-binding" evidence="7">
    <location>
        <begin position="199"/>
        <end position="538"/>
    </location>
</feature>
<dbReference type="Pfam" id="PF10412">
    <property type="entry name" value="TrwB_AAD_bind"/>
    <property type="match status" value="1"/>
</dbReference>
<evidence type="ECO:0000313" key="10">
    <source>
        <dbReference type="Proteomes" id="UP000028007"/>
    </source>
</evidence>